<feature type="chain" id="PRO_5018207986" description="DUF1120 domain-containing protein" evidence="1">
    <location>
        <begin position="22"/>
        <end position="186"/>
    </location>
</feature>
<accession>A0A3N4P4F7</accession>
<evidence type="ECO:0000256" key="1">
    <source>
        <dbReference type="SAM" id="SignalP"/>
    </source>
</evidence>
<organism evidence="2 3">
    <name type="scientific">Candidatus Pantoea deserta</name>
    <dbReference type="NCBI Taxonomy" id="1869313"/>
    <lineage>
        <taxon>Bacteria</taxon>
        <taxon>Pseudomonadati</taxon>
        <taxon>Pseudomonadota</taxon>
        <taxon>Gammaproteobacteria</taxon>
        <taxon>Enterobacterales</taxon>
        <taxon>Erwiniaceae</taxon>
        <taxon>Pantoea</taxon>
    </lineage>
</organism>
<name>A0A3N4P4F7_9GAMM</name>
<proteinExistence type="predicted"/>
<keyword evidence="3" id="KW-1185">Reference proteome</keyword>
<dbReference type="AlphaFoldDB" id="A0A3N4P4F7"/>
<gene>
    <name evidence="2" type="ORF">BBB56_10180</name>
</gene>
<feature type="signal peptide" evidence="1">
    <location>
        <begin position="1"/>
        <end position="21"/>
    </location>
</feature>
<dbReference type="Proteomes" id="UP000281332">
    <property type="component" value="Unassembled WGS sequence"/>
</dbReference>
<protein>
    <recommendedName>
        <fullName evidence="4">DUF1120 domain-containing protein</fullName>
    </recommendedName>
</protein>
<sequence length="186" mass="20308">MCIVKTLLLSALAFTTGLWVATATRAECQIQLSEAQIDYAPLTRGELLSFPGNTLTSSELRIGEARDLNMTLVCDRPTLMALGFSGTARDGESYRFGADGRAMLRLHDVFIDNQPVIIDSAGQRGVAMAFTPGRSLRFWQQERLATGMILRGKITVTAWVPAESSKGNERKSWELTGAFFTGGTLN</sequence>
<dbReference type="EMBL" id="RMVG01000006">
    <property type="protein sequence ID" value="RPE01229.1"/>
    <property type="molecule type" value="Genomic_DNA"/>
</dbReference>
<evidence type="ECO:0008006" key="4">
    <source>
        <dbReference type="Google" id="ProtNLM"/>
    </source>
</evidence>
<evidence type="ECO:0000313" key="3">
    <source>
        <dbReference type="Proteomes" id="UP000281332"/>
    </source>
</evidence>
<comment type="caution">
    <text evidence="2">The sequence shown here is derived from an EMBL/GenBank/DDBJ whole genome shotgun (WGS) entry which is preliminary data.</text>
</comment>
<evidence type="ECO:0000313" key="2">
    <source>
        <dbReference type="EMBL" id="RPE01229.1"/>
    </source>
</evidence>
<reference evidence="2 3" key="1">
    <citation type="submission" date="2018-11" db="EMBL/GenBank/DDBJ databases">
        <title>Whole genome sequencing of Pantoea sp. RIT388.</title>
        <authorList>
            <person name="Gan H.M."/>
            <person name="Hudson A.O."/>
        </authorList>
    </citation>
    <scope>NUCLEOTIDE SEQUENCE [LARGE SCALE GENOMIC DNA]</scope>
    <source>
        <strain evidence="2 3">RIT388</strain>
    </source>
</reference>
<keyword evidence="1" id="KW-0732">Signal</keyword>